<evidence type="ECO:0000256" key="1">
    <source>
        <dbReference type="SAM" id="MobiDB-lite"/>
    </source>
</evidence>
<reference evidence="3" key="1">
    <citation type="journal article" date="2017" name="Front. Plant Sci.">
        <title>Climate Clever Clovers: New Paradigm to Reduce the Environmental Footprint of Ruminants by Breeding Low Methanogenic Forages Utilizing Haplotype Variation.</title>
        <authorList>
            <person name="Kaur P."/>
            <person name="Appels R."/>
            <person name="Bayer P.E."/>
            <person name="Keeble-Gagnere G."/>
            <person name="Wang J."/>
            <person name="Hirakawa H."/>
            <person name="Shirasawa K."/>
            <person name="Vercoe P."/>
            <person name="Stefanova K."/>
            <person name="Durmic Z."/>
            <person name="Nichols P."/>
            <person name="Revell C."/>
            <person name="Isobe S.N."/>
            <person name="Edwards D."/>
            <person name="Erskine W."/>
        </authorList>
    </citation>
    <scope>NUCLEOTIDE SEQUENCE [LARGE SCALE GENOMIC DNA]</scope>
    <source>
        <strain evidence="3">cv. Daliak</strain>
    </source>
</reference>
<dbReference type="EMBL" id="DF974593">
    <property type="protein sequence ID" value="GAU49595.1"/>
    <property type="molecule type" value="Genomic_DNA"/>
</dbReference>
<sequence>MLLSPPMLLKIVKITIPIYDGSDHSIVYVLARERPKPSKKPILLLKYPGTSDSKGLKGIAETYIQENNTGFRQEVEQPQEGTSRVVVRSSRSSI</sequence>
<proteinExistence type="predicted"/>
<feature type="region of interest" description="Disordered" evidence="1">
    <location>
        <begin position="73"/>
        <end position="94"/>
    </location>
</feature>
<gene>
    <name evidence="2" type="ORF">TSUD_239170</name>
</gene>
<dbReference type="OrthoDB" id="10478554at2759"/>
<feature type="compositionally biased region" description="Low complexity" evidence="1">
    <location>
        <begin position="83"/>
        <end position="94"/>
    </location>
</feature>
<dbReference type="Proteomes" id="UP000242715">
    <property type="component" value="Unassembled WGS sequence"/>
</dbReference>
<feature type="non-terminal residue" evidence="2">
    <location>
        <position position="94"/>
    </location>
</feature>
<evidence type="ECO:0000313" key="2">
    <source>
        <dbReference type="EMBL" id="GAU49595.1"/>
    </source>
</evidence>
<name>A0A2Z6PHR0_TRISU</name>
<accession>A0A2Z6PHR0</accession>
<keyword evidence="3" id="KW-1185">Reference proteome</keyword>
<evidence type="ECO:0000313" key="3">
    <source>
        <dbReference type="Proteomes" id="UP000242715"/>
    </source>
</evidence>
<dbReference type="AlphaFoldDB" id="A0A2Z6PHR0"/>
<protein>
    <submittedName>
        <fullName evidence="2">Uncharacterized protein</fullName>
    </submittedName>
</protein>
<organism evidence="2 3">
    <name type="scientific">Trifolium subterraneum</name>
    <name type="common">Subterranean clover</name>
    <dbReference type="NCBI Taxonomy" id="3900"/>
    <lineage>
        <taxon>Eukaryota</taxon>
        <taxon>Viridiplantae</taxon>
        <taxon>Streptophyta</taxon>
        <taxon>Embryophyta</taxon>
        <taxon>Tracheophyta</taxon>
        <taxon>Spermatophyta</taxon>
        <taxon>Magnoliopsida</taxon>
        <taxon>eudicotyledons</taxon>
        <taxon>Gunneridae</taxon>
        <taxon>Pentapetalae</taxon>
        <taxon>rosids</taxon>
        <taxon>fabids</taxon>
        <taxon>Fabales</taxon>
        <taxon>Fabaceae</taxon>
        <taxon>Papilionoideae</taxon>
        <taxon>50 kb inversion clade</taxon>
        <taxon>NPAAA clade</taxon>
        <taxon>Hologalegina</taxon>
        <taxon>IRL clade</taxon>
        <taxon>Trifolieae</taxon>
        <taxon>Trifolium</taxon>
    </lineage>
</organism>